<dbReference type="SUPFAM" id="SSF51445">
    <property type="entry name" value="(Trans)glycosidases"/>
    <property type="match status" value="1"/>
</dbReference>
<dbReference type="PANTHER" id="PTHR43730:SF1">
    <property type="entry name" value="BETA-MANNOSIDASE"/>
    <property type="match status" value="1"/>
</dbReference>
<dbReference type="EMBL" id="CACVKT020003176">
    <property type="protein sequence ID" value="CAC5382075.1"/>
    <property type="molecule type" value="Genomic_DNA"/>
</dbReference>
<keyword evidence="5" id="KW-0325">Glycoprotein</keyword>
<evidence type="ECO:0000256" key="3">
    <source>
        <dbReference type="ARBA" id="ARBA00012754"/>
    </source>
</evidence>
<dbReference type="Pfam" id="PF22666">
    <property type="entry name" value="Glyco_hydro_2_N2"/>
    <property type="match status" value="1"/>
</dbReference>
<dbReference type="InterPro" id="IPR013783">
    <property type="entry name" value="Ig-like_fold"/>
</dbReference>
<dbReference type="Gene3D" id="3.20.20.80">
    <property type="entry name" value="Glycosidases"/>
    <property type="match status" value="2"/>
</dbReference>
<dbReference type="InterPro" id="IPR017853">
    <property type="entry name" value="GH"/>
</dbReference>
<comment type="catalytic activity">
    <reaction evidence="1">
        <text>Hydrolysis of terminal, non-reducing beta-D-mannose residues in beta-D-mannosides.</text>
        <dbReference type="EC" id="3.2.1.25"/>
    </reaction>
</comment>
<dbReference type="Gene3D" id="2.60.120.260">
    <property type="entry name" value="Galactose-binding domain-like"/>
    <property type="match status" value="1"/>
</dbReference>
<comment type="similarity">
    <text evidence="2">Belongs to the glycosyl hydrolase 2 family.</text>
</comment>
<dbReference type="Pfam" id="PF17753">
    <property type="entry name" value="Ig_mannosidase"/>
    <property type="match status" value="1"/>
</dbReference>
<feature type="domain" description="Beta-mannosidase Ig-fold" evidence="8">
    <location>
        <begin position="712"/>
        <end position="779"/>
    </location>
</feature>
<organism evidence="10 11">
    <name type="scientific">Mytilus coruscus</name>
    <name type="common">Sea mussel</name>
    <dbReference type="NCBI Taxonomy" id="42192"/>
    <lineage>
        <taxon>Eukaryota</taxon>
        <taxon>Metazoa</taxon>
        <taxon>Spiralia</taxon>
        <taxon>Lophotrochozoa</taxon>
        <taxon>Mollusca</taxon>
        <taxon>Bivalvia</taxon>
        <taxon>Autobranchia</taxon>
        <taxon>Pteriomorphia</taxon>
        <taxon>Mytilida</taxon>
        <taxon>Mytiloidea</taxon>
        <taxon>Mytilidae</taxon>
        <taxon>Mytilinae</taxon>
        <taxon>Mytilus</taxon>
    </lineage>
</organism>
<keyword evidence="4 10" id="KW-0378">Hydrolase</keyword>
<dbReference type="OrthoDB" id="2866996at2759"/>
<gene>
    <name evidence="10" type="ORF">MCOR_17936</name>
</gene>
<accession>A0A6J8BDU1</accession>
<name>A0A6J8BDU1_MYTCO</name>
<dbReference type="InterPro" id="IPR054593">
    <property type="entry name" value="Beta-mannosidase-like_N2"/>
</dbReference>
<dbReference type="AlphaFoldDB" id="A0A6J8BDU1"/>
<dbReference type="PANTHER" id="PTHR43730">
    <property type="entry name" value="BETA-MANNOSIDASE"/>
    <property type="match status" value="1"/>
</dbReference>
<feature type="domain" description="Beta-mannosidase-like galactose-binding" evidence="9">
    <location>
        <begin position="4"/>
        <end position="114"/>
    </location>
</feature>
<evidence type="ECO:0000256" key="2">
    <source>
        <dbReference type="ARBA" id="ARBA00007401"/>
    </source>
</evidence>
<dbReference type="InterPro" id="IPR041625">
    <property type="entry name" value="Beta-mannosidase_Ig"/>
</dbReference>
<dbReference type="EC" id="3.2.1.25" evidence="3"/>
<sequence>MFSSQSLELVCEGLDTVSRVFINGIIVGTSDNMFVRYVFDIKRAARIGTNNLTIVFSSPVKYAESESKLYHYAVPPVALVPEYHGENHVQFIRKCQCSFSWDWGPSFPAMGIWRDIYIQGYNNAVIRDVTAETLKGTDGTWKLSIEVFVEIPHLATVNGKLEARLDSTPVSLTVPVTFNEKNKSAVMQINIPKSVNIKEWWPNGYGNQTLYKLYTFFTGSNGQEMVCKSINIGFRTVEVVEDFVSSDHSLGTTFYFKINGQPVFFKGSNWIPADSFLDRVSKSRIENLLQSAKDANMNVLRVWGGGRLKHRPSIVIWSGNNENEKALRQSWYNTDVNFTLYYNDYIKLYKDVIYKVVQKEDPNRPFIASSPTNGKESMAEGWVAKMPWDEHYGDIHEYKYMDPFFMPSSYRIPRFSSEYGLQSLPSYESLDAVLNNSDLYYWSDMLDHRQHHPFGMVEMMAEIIMYLHLPNNPDKQKLFIDQIYVTQIDQAIGMKTETEHYRRWQNKLDDKGRGLTMGAMYWMLNDIWQAPTWSSLEYSGKWKMLHYFAKNFFAPLLISPTQEGNNIEVYIVVDQIPSSVHRHPQTGQVHFKPITNLFAPWNPHPQSQNKPQSNVTSGTLFIQMYSWDSLTPLHTWTQNYNLQKTTDMVFQADVNTMMSTAGCIRTKNCFLYFHLGDPVNGPTNWFSLSTFKDAIGLQNVSIQIIDVKETVPMKEFNITLQSKAVAPFVWLDAYKTMGRFSDNGFLMVHTQKVVTFYAWNDISGANLKASLNVKSLMDIYF</sequence>
<keyword evidence="11" id="KW-1185">Reference proteome</keyword>
<keyword evidence="6 10" id="KW-0326">Glycosidase</keyword>
<evidence type="ECO:0000313" key="11">
    <source>
        <dbReference type="Proteomes" id="UP000507470"/>
    </source>
</evidence>
<dbReference type="SUPFAM" id="SSF49303">
    <property type="entry name" value="beta-Galactosidase/glucuronidase domain"/>
    <property type="match status" value="1"/>
</dbReference>
<evidence type="ECO:0000256" key="5">
    <source>
        <dbReference type="ARBA" id="ARBA00023180"/>
    </source>
</evidence>
<evidence type="ECO:0000313" key="10">
    <source>
        <dbReference type="EMBL" id="CAC5382075.1"/>
    </source>
</evidence>
<evidence type="ECO:0000259" key="9">
    <source>
        <dbReference type="Pfam" id="PF22666"/>
    </source>
</evidence>
<proteinExistence type="inferred from homology"/>
<reference evidence="10 11" key="1">
    <citation type="submission" date="2020-06" db="EMBL/GenBank/DDBJ databases">
        <authorList>
            <person name="Li R."/>
            <person name="Bekaert M."/>
        </authorList>
    </citation>
    <scope>NUCLEOTIDE SEQUENCE [LARGE SCALE GENOMIC DNA]</scope>
    <source>
        <strain evidence="11">wild</strain>
    </source>
</reference>
<dbReference type="Gene3D" id="2.60.40.10">
    <property type="entry name" value="Immunoglobulins"/>
    <property type="match status" value="2"/>
</dbReference>
<dbReference type="GO" id="GO:0006516">
    <property type="term" value="P:glycoprotein catabolic process"/>
    <property type="evidence" value="ECO:0007669"/>
    <property type="project" value="TreeGrafter"/>
</dbReference>
<dbReference type="FunFam" id="2.60.40.10:FF:000650">
    <property type="entry name" value="Mannosidase beta"/>
    <property type="match status" value="1"/>
</dbReference>
<evidence type="ECO:0000256" key="4">
    <source>
        <dbReference type="ARBA" id="ARBA00022801"/>
    </source>
</evidence>
<evidence type="ECO:0000256" key="1">
    <source>
        <dbReference type="ARBA" id="ARBA00000829"/>
    </source>
</evidence>
<dbReference type="InterPro" id="IPR050887">
    <property type="entry name" value="Beta-mannosidase_GH2"/>
</dbReference>
<dbReference type="InterPro" id="IPR008979">
    <property type="entry name" value="Galactose-bd-like_sf"/>
</dbReference>
<evidence type="ECO:0000256" key="7">
    <source>
        <dbReference type="ARBA" id="ARBA00033445"/>
    </source>
</evidence>
<protein>
    <recommendedName>
        <fullName evidence="3">beta-mannosidase</fullName>
        <ecNumber evidence="3">3.2.1.25</ecNumber>
    </recommendedName>
    <alternativeName>
        <fullName evidence="7">Mannanase</fullName>
    </alternativeName>
</protein>
<evidence type="ECO:0000256" key="6">
    <source>
        <dbReference type="ARBA" id="ARBA00023295"/>
    </source>
</evidence>
<dbReference type="Proteomes" id="UP000507470">
    <property type="component" value="Unassembled WGS sequence"/>
</dbReference>
<evidence type="ECO:0000259" key="8">
    <source>
        <dbReference type="Pfam" id="PF17753"/>
    </source>
</evidence>
<dbReference type="SUPFAM" id="SSF49785">
    <property type="entry name" value="Galactose-binding domain-like"/>
    <property type="match status" value="1"/>
</dbReference>
<dbReference type="GO" id="GO:0004567">
    <property type="term" value="F:beta-mannosidase activity"/>
    <property type="evidence" value="ECO:0007669"/>
    <property type="project" value="UniProtKB-EC"/>
</dbReference>
<dbReference type="InterPro" id="IPR036156">
    <property type="entry name" value="Beta-gal/glucu_dom_sf"/>
</dbReference>